<comment type="caution">
    <text evidence="2">The sequence shown here is derived from an EMBL/GenBank/DDBJ whole genome shotgun (WGS) entry which is preliminary data.</text>
</comment>
<dbReference type="Proteomes" id="UP000355283">
    <property type="component" value="Unassembled WGS sequence"/>
</dbReference>
<dbReference type="EMBL" id="SDOX01000008">
    <property type="protein sequence ID" value="TFJ86482.1"/>
    <property type="molecule type" value="Genomic_DNA"/>
</dbReference>
<dbReference type="InterPro" id="IPR008323">
    <property type="entry name" value="UCP033563"/>
</dbReference>
<dbReference type="OrthoDB" id="5004at2759"/>
<dbReference type="PIRSF" id="PIRSF033563">
    <property type="entry name" value="UCP033563"/>
    <property type="match status" value="1"/>
</dbReference>
<dbReference type="AlphaFoldDB" id="A0A4D9D4K3"/>
<name>A0A4D9D4K3_9STRA</name>
<reference evidence="2 3" key="1">
    <citation type="submission" date="2019-01" db="EMBL/GenBank/DDBJ databases">
        <title>Nuclear Genome Assembly of the Microalgal Biofuel strain Nannochloropsis salina CCMP1776.</title>
        <authorList>
            <person name="Hovde B."/>
        </authorList>
    </citation>
    <scope>NUCLEOTIDE SEQUENCE [LARGE SCALE GENOMIC DNA]</scope>
    <source>
        <strain evidence="2 3">CCMP1776</strain>
    </source>
</reference>
<feature type="region of interest" description="Disordered" evidence="1">
    <location>
        <begin position="288"/>
        <end position="314"/>
    </location>
</feature>
<accession>A0A4D9D4K3</accession>
<evidence type="ECO:0000256" key="1">
    <source>
        <dbReference type="SAM" id="MobiDB-lite"/>
    </source>
</evidence>
<keyword evidence="3" id="KW-1185">Reference proteome</keyword>
<evidence type="ECO:0000313" key="2">
    <source>
        <dbReference type="EMBL" id="TFJ86482.1"/>
    </source>
</evidence>
<sequence length="444" mass="49542">MVKVLPFKAYRPPAAVASTVAAPPYDVISSDEARRLADGKEDSFLRVNKPEIDLPASLSSYDLRVYERGAKNLQEFISRGWLRKEAAPAYYIYSQRMGDHIQHGICGACSVEEYATGVIKRHEKTQVKKENDRTRLTYTQNANVGPVFLMYKPHDALDEIVRTVTSTRPPETSFVADDDGIEHLVWLVNDEPTVSSIRRAFESIRFSYIADGHHRSASAFRVGEMKIKEAIAAGKNVTGDESFCLFLAVLFPANQLKILEYNRIVKDLNGLTEDEFLSKVMESFEVSKSGGEEVKPDEGAGNGGEPRPGGNKIVRPTVKGEVGMCLRGTWYRLKAREASVPKHDPVNSLDVQVVYNHVLKAVLNIGDPREDERMKYVGGVRGLEELERLVTGERAWGAVAFAMYPVSVEEVMDIADAEALMPPKATWFEPKLRSGLIVRLYDDS</sequence>
<organism evidence="2 3">
    <name type="scientific">Nannochloropsis salina CCMP1776</name>
    <dbReference type="NCBI Taxonomy" id="1027361"/>
    <lineage>
        <taxon>Eukaryota</taxon>
        <taxon>Sar</taxon>
        <taxon>Stramenopiles</taxon>
        <taxon>Ochrophyta</taxon>
        <taxon>Eustigmatophyceae</taxon>
        <taxon>Eustigmatales</taxon>
        <taxon>Monodopsidaceae</taxon>
        <taxon>Microchloropsis</taxon>
        <taxon>Microchloropsis salina</taxon>
    </lineage>
</organism>
<evidence type="ECO:0008006" key="4">
    <source>
        <dbReference type="Google" id="ProtNLM"/>
    </source>
</evidence>
<dbReference type="PANTHER" id="PTHR36454">
    <property type="entry name" value="LMO2823 PROTEIN"/>
    <property type="match status" value="1"/>
</dbReference>
<evidence type="ECO:0000313" key="3">
    <source>
        <dbReference type="Proteomes" id="UP000355283"/>
    </source>
</evidence>
<gene>
    <name evidence="2" type="ORF">NSK_002139</name>
</gene>
<protein>
    <recommendedName>
        <fullName evidence="4">DUF1015 domain-containing protein</fullName>
    </recommendedName>
</protein>
<proteinExistence type="predicted"/>
<dbReference type="PANTHER" id="PTHR36454:SF1">
    <property type="entry name" value="DUF1015 DOMAIN-CONTAINING PROTEIN"/>
    <property type="match status" value="1"/>
</dbReference>
<dbReference type="Pfam" id="PF06245">
    <property type="entry name" value="DUF1015"/>
    <property type="match status" value="1"/>
</dbReference>